<name>A0A8S2GBQ1_9BILA</name>
<organism evidence="1 3">
    <name type="scientific">Didymodactylos carnosus</name>
    <dbReference type="NCBI Taxonomy" id="1234261"/>
    <lineage>
        <taxon>Eukaryota</taxon>
        <taxon>Metazoa</taxon>
        <taxon>Spiralia</taxon>
        <taxon>Gnathifera</taxon>
        <taxon>Rotifera</taxon>
        <taxon>Eurotatoria</taxon>
        <taxon>Bdelloidea</taxon>
        <taxon>Philodinida</taxon>
        <taxon>Philodinidae</taxon>
        <taxon>Didymodactylos</taxon>
    </lineage>
</organism>
<dbReference type="Proteomes" id="UP000677228">
    <property type="component" value="Unassembled WGS sequence"/>
</dbReference>
<dbReference type="EMBL" id="CAJNOK010067652">
    <property type="protein sequence ID" value="CAF1654973.1"/>
    <property type="molecule type" value="Genomic_DNA"/>
</dbReference>
<comment type="caution">
    <text evidence="1">The sequence shown here is derived from an EMBL/GenBank/DDBJ whole genome shotgun (WGS) entry which is preliminary data.</text>
</comment>
<dbReference type="Proteomes" id="UP000682733">
    <property type="component" value="Unassembled WGS sequence"/>
</dbReference>
<proteinExistence type="predicted"/>
<sequence length="55" mass="6547">FENFLTDTSNEVPTQFTLHRLLSNCQDELNFEELMDLNPLKMFDTQLMNSMDFEV</sequence>
<accession>A0A8S2GBQ1</accession>
<evidence type="ECO:0000313" key="1">
    <source>
        <dbReference type="EMBL" id="CAF1654973.1"/>
    </source>
</evidence>
<protein>
    <submittedName>
        <fullName evidence="1">Uncharacterized protein</fullName>
    </submittedName>
</protein>
<evidence type="ECO:0000313" key="3">
    <source>
        <dbReference type="Proteomes" id="UP000677228"/>
    </source>
</evidence>
<feature type="non-terminal residue" evidence="1">
    <location>
        <position position="1"/>
    </location>
</feature>
<evidence type="ECO:0000313" key="2">
    <source>
        <dbReference type="EMBL" id="CAF4506319.1"/>
    </source>
</evidence>
<dbReference type="AlphaFoldDB" id="A0A8S2GBQ1"/>
<gene>
    <name evidence="1" type="ORF">OVA965_LOCUS45025</name>
    <name evidence="2" type="ORF">TMI583_LOCUS48170</name>
</gene>
<dbReference type="EMBL" id="CAJOBA010096855">
    <property type="protein sequence ID" value="CAF4506319.1"/>
    <property type="molecule type" value="Genomic_DNA"/>
</dbReference>
<reference evidence="1" key="1">
    <citation type="submission" date="2021-02" db="EMBL/GenBank/DDBJ databases">
        <authorList>
            <person name="Nowell W R."/>
        </authorList>
    </citation>
    <scope>NUCLEOTIDE SEQUENCE</scope>
</reference>